<gene>
    <name evidence="2" type="ORF">ACFQ2F_07495</name>
</gene>
<name>A0ABW3JC01_9HYPH</name>
<dbReference type="SUPFAM" id="SSF51182">
    <property type="entry name" value="RmlC-like cupins"/>
    <property type="match status" value="1"/>
</dbReference>
<feature type="domain" description="Cupin type-2" evidence="1">
    <location>
        <begin position="123"/>
        <end position="178"/>
    </location>
</feature>
<comment type="caution">
    <text evidence="2">The sequence shown here is derived from an EMBL/GenBank/DDBJ whole genome shotgun (WGS) entry which is preliminary data.</text>
</comment>
<proteinExistence type="predicted"/>
<dbReference type="PANTHER" id="PTHR36156:SF2">
    <property type="entry name" value="CUPIN TYPE-2 DOMAIN-CONTAINING PROTEIN"/>
    <property type="match status" value="1"/>
</dbReference>
<dbReference type="InterPro" id="IPR013096">
    <property type="entry name" value="Cupin_2"/>
</dbReference>
<evidence type="ECO:0000313" key="3">
    <source>
        <dbReference type="Proteomes" id="UP001597102"/>
    </source>
</evidence>
<dbReference type="Proteomes" id="UP001597102">
    <property type="component" value="Unassembled WGS sequence"/>
</dbReference>
<protein>
    <submittedName>
        <fullName evidence="2">Cupin domain-containing protein</fullName>
    </submittedName>
</protein>
<dbReference type="InterPro" id="IPR011051">
    <property type="entry name" value="RmlC_Cupin_sf"/>
</dbReference>
<dbReference type="InterPro" id="IPR014710">
    <property type="entry name" value="RmlC-like_jellyroll"/>
</dbReference>
<sequence length="186" mass="19797">MTSDASKTSSSIRRIVTGERPDGSSVLVSDEVVDAIEVPLVPGAQFFSLWGSDAPPTLPNAGGEPDFSKWFPPAGGYRFQMIVLPPAGAKPDADLDMKQALRETETKLPGMITKMDPKNPGMHQTDSIDLIFVTSGACELELGDGTKVAVGTGEAVVQNGPRHAWRNPHDEPCNLLTVTLGTKRNG</sequence>
<organism evidence="2 3">
    <name type="scientific">Methyloligella solikamskensis</name>
    <dbReference type="NCBI Taxonomy" id="1177756"/>
    <lineage>
        <taxon>Bacteria</taxon>
        <taxon>Pseudomonadati</taxon>
        <taxon>Pseudomonadota</taxon>
        <taxon>Alphaproteobacteria</taxon>
        <taxon>Hyphomicrobiales</taxon>
        <taxon>Hyphomicrobiaceae</taxon>
        <taxon>Methyloligella</taxon>
    </lineage>
</organism>
<dbReference type="InterPro" id="IPR047142">
    <property type="entry name" value="OryJ/VirC-like"/>
</dbReference>
<dbReference type="PANTHER" id="PTHR36156">
    <property type="entry name" value="SLR2101 PROTEIN"/>
    <property type="match status" value="1"/>
</dbReference>
<keyword evidence="3" id="KW-1185">Reference proteome</keyword>
<evidence type="ECO:0000313" key="2">
    <source>
        <dbReference type="EMBL" id="MFD0986942.1"/>
    </source>
</evidence>
<accession>A0ABW3JC01</accession>
<dbReference type="CDD" id="cd02231">
    <property type="entry name" value="cupin_BLL6423-like"/>
    <property type="match status" value="1"/>
</dbReference>
<dbReference type="Pfam" id="PF07883">
    <property type="entry name" value="Cupin_2"/>
    <property type="match status" value="1"/>
</dbReference>
<dbReference type="RefSeq" id="WP_379088003.1">
    <property type="nucleotide sequence ID" value="NZ_JBHTJO010000001.1"/>
</dbReference>
<dbReference type="Gene3D" id="2.60.120.10">
    <property type="entry name" value="Jelly Rolls"/>
    <property type="match status" value="1"/>
</dbReference>
<dbReference type="EMBL" id="JBHTJO010000001">
    <property type="protein sequence ID" value="MFD0986942.1"/>
    <property type="molecule type" value="Genomic_DNA"/>
</dbReference>
<evidence type="ECO:0000259" key="1">
    <source>
        <dbReference type="Pfam" id="PF07883"/>
    </source>
</evidence>
<reference evidence="3" key="1">
    <citation type="journal article" date="2019" name="Int. J. Syst. Evol. Microbiol.">
        <title>The Global Catalogue of Microorganisms (GCM) 10K type strain sequencing project: providing services to taxonomists for standard genome sequencing and annotation.</title>
        <authorList>
            <consortium name="The Broad Institute Genomics Platform"/>
            <consortium name="The Broad Institute Genome Sequencing Center for Infectious Disease"/>
            <person name="Wu L."/>
            <person name="Ma J."/>
        </authorList>
    </citation>
    <scope>NUCLEOTIDE SEQUENCE [LARGE SCALE GENOMIC DNA]</scope>
    <source>
        <strain evidence="3">CCUG 61697</strain>
    </source>
</reference>